<dbReference type="InterPro" id="IPR001387">
    <property type="entry name" value="Cro/C1-type_HTH"/>
</dbReference>
<accession>A0A1G6J2V0</accession>
<feature type="compositionally biased region" description="Basic residues" evidence="1">
    <location>
        <begin position="97"/>
        <end position="108"/>
    </location>
</feature>
<dbReference type="Gene3D" id="1.10.260.40">
    <property type="entry name" value="lambda repressor-like DNA-binding domains"/>
    <property type="match status" value="1"/>
</dbReference>
<feature type="region of interest" description="Disordered" evidence="1">
    <location>
        <begin position="253"/>
        <end position="287"/>
    </location>
</feature>
<dbReference type="InterPro" id="IPR010982">
    <property type="entry name" value="Lambda_DNA-bd_dom_sf"/>
</dbReference>
<proteinExistence type="predicted"/>
<evidence type="ECO:0000313" key="4">
    <source>
        <dbReference type="EMBL" id="SDC13174.1"/>
    </source>
</evidence>
<dbReference type="CDD" id="cd00093">
    <property type="entry name" value="HTH_XRE"/>
    <property type="match status" value="1"/>
</dbReference>
<dbReference type="AlphaFoldDB" id="A0A1G6J2V0"/>
<evidence type="ECO:0000256" key="2">
    <source>
        <dbReference type="SAM" id="Phobius"/>
    </source>
</evidence>
<organism evidence="4 5">
    <name type="scientific">Melghirimyces thermohalophilus</name>
    <dbReference type="NCBI Taxonomy" id="1236220"/>
    <lineage>
        <taxon>Bacteria</taxon>
        <taxon>Bacillati</taxon>
        <taxon>Bacillota</taxon>
        <taxon>Bacilli</taxon>
        <taxon>Bacillales</taxon>
        <taxon>Thermoactinomycetaceae</taxon>
        <taxon>Melghirimyces</taxon>
    </lineage>
</organism>
<dbReference type="Pfam" id="PF13464">
    <property type="entry name" value="RodZ_C"/>
    <property type="match status" value="1"/>
</dbReference>
<dbReference type="OrthoDB" id="9797543at2"/>
<keyword evidence="2" id="KW-1133">Transmembrane helix</keyword>
<feature type="domain" description="Cytoskeleton protein RodZ-like C-terminal" evidence="3">
    <location>
        <begin position="310"/>
        <end position="381"/>
    </location>
</feature>
<dbReference type="Proteomes" id="UP000199387">
    <property type="component" value="Unassembled WGS sequence"/>
</dbReference>
<feature type="region of interest" description="Disordered" evidence="1">
    <location>
        <begin position="75"/>
        <end position="220"/>
    </location>
</feature>
<dbReference type="PANTHER" id="PTHR34475:SF1">
    <property type="entry name" value="CYTOSKELETON PROTEIN RODZ"/>
    <property type="match status" value="1"/>
</dbReference>
<dbReference type="STRING" id="1236220.SAMN04488112_103161"/>
<name>A0A1G6J2V0_9BACL</name>
<keyword evidence="5" id="KW-1185">Reference proteome</keyword>
<evidence type="ECO:0000313" key="5">
    <source>
        <dbReference type="Proteomes" id="UP000199387"/>
    </source>
</evidence>
<dbReference type="GO" id="GO:0003677">
    <property type="term" value="F:DNA binding"/>
    <property type="evidence" value="ECO:0007669"/>
    <property type="project" value="InterPro"/>
</dbReference>
<dbReference type="EMBL" id="FMZA01000003">
    <property type="protein sequence ID" value="SDC13174.1"/>
    <property type="molecule type" value="Genomic_DNA"/>
</dbReference>
<sequence length="386" mass="42932">MSVKIGHRLRQARESRGLTLEEMEAHTRIAAHDLAALEAEDFDRIASPYYVRTYLRTYARVLGLDPREIVEDYRRGAEGLSSSPAGGIGYRDGRPGSRARSRRSRKSRRDRDAVPPAVEESSEEEFSPPSRFSRLPRRHIRSESDEVEEETGTPRGGNTTPRISMPPDLPEPQELGLSPRQGHQRSEGAADSLEGESLSRSGKHAAMGRGGRKNQQSKDDQKDRLGIWYTRFLIAMALLLIPAAIYVFSTMSGDESGSADPVGQDEKSEGDKEETGSADTPKPVLTPLEMGGEKMDRYELAYADQIQLKVKGKDECWLQVREQEIGDALKESLLKKEDVFSYTYKKGNELFLVLAPASGAEVTVNGEQVKTSSYDHKKVIHIALVD</sequence>
<gene>
    <name evidence="4" type="ORF">SAMN04488112_103161</name>
</gene>
<dbReference type="RefSeq" id="WP_091566606.1">
    <property type="nucleotide sequence ID" value="NZ_FMZA01000003.1"/>
</dbReference>
<dbReference type="InterPro" id="IPR025194">
    <property type="entry name" value="RodZ-like_C"/>
</dbReference>
<keyword evidence="2" id="KW-0812">Transmembrane</keyword>
<dbReference type="InterPro" id="IPR050400">
    <property type="entry name" value="Bact_Cytoskel_RodZ"/>
</dbReference>
<dbReference type="Pfam" id="PF13413">
    <property type="entry name" value="HTH_25"/>
    <property type="match status" value="1"/>
</dbReference>
<evidence type="ECO:0000256" key="1">
    <source>
        <dbReference type="SAM" id="MobiDB-lite"/>
    </source>
</evidence>
<evidence type="ECO:0000259" key="3">
    <source>
        <dbReference type="Pfam" id="PF13464"/>
    </source>
</evidence>
<feature type="transmembrane region" description="Helical" evidence="2">
    <location>
        <begin position="228"/>
        <end position="248"/>
    </location>
</feature>
<dbReference type="PANTHER" id="PTHR34475">
    <property type="match status" value="1"/>
</dbReference>
<reference evidence="4 5" key="1">
    <citation type="submission" date="2016-10" db="EMBL/GenBank/DDBJ databases">
        <authorList>
            <person name="de Groot N.N."/>
        </authorList>
    </citation>
    <scope>NUCLEOTIDE SEQUENCE [LARGE SCALE GENOMIC DNA]</scope>
    <source>
        <strain evidence="4 5">DSM 45514</strain>
    </source>
</reference>
<feature type="compositionally biased region" description="Basic and acidic residues" evidence="1">
    <location>
        <begin position="264"/>
        <end position="275"/>
    </location>
</feature>
<protein>
    <recommendedName>
        <fullName evidence="3">Cytoskeleton protein RodZ-like C-terminal domain-containing protein</fullName>
    </recommendedName>
</protein>
<keyword evidence="2" id="KW-0472">Membrane</keyword>